<dbReference type="EMBL" id="BSUY01000001">
    <property type="protein sequence ID" value="GMA83398.1"/>
    <property type="molecule type" value="Genomic_DNA"/>
</dbReference>
<evidence type="ECO:0000256" key="3">
    <source>
        <dbReference type="ARBA" id="ARBA00023237"/>
    </source>
</evidence>
<evidence type="ECO:0000259" key="5">
    <source>
        <dbReference type="PROSITE" id="PS51123"/>
    </source>
</evidence>
<dbReference type="PANTHER" id="PTHR30329:SF21">
    <property type="entry name" value="LIPOPROTEIN YIAD-RELATED"/>
    <property type="match status" value="1"/>
</dbReference>
<evidence type="ECO:0000313" key="6">
    <source>
        <dbReference type="EMBL" id="GMA83398.1"/>
    </source>
</evidence>
<dbReference type="Gene3D" id="3.30.1330.60">
    <property type="entry name" value="OmpA-like domain"/>
    <property type="match status" value="1"/>
</dbReference>
<organism evidence="6 7">
    <name type="scientific">Shewanella glacialipiscicola</name>
    <dbReference type="NCBI Taxonomy" id="614069"/>
    <lineage>
        <taxon>Bacteria</taxon>
        <taxon>Pseudomonadati</taxon>
        <taxon>Pseudomonadota</taxon>
        <taxon>Gammaproteobacteria</taxon>
        <taxon>Alteromonadales</taxon>
        <taxon>Shewanellaceae</taxon>
        <taxon>Shewanella</taxon>
    </lineage>
</organism>
<comment type="subcellular location">
    <subcellularLocation>
        <location evidence="1">Cell outer membrane</location>
    </subcellularLocation>
</comment>
<accession>A0ABQ6J5I5</accession>
<keyword evidence="2 4" id="KW-0472">Membrane</keyword>
<dbReference type="InterPro" id="IPR006665">
    <property type="entry name" value="OmpA-like"/>
</dbReference>
<dbReference type="Pfam" id="PF13488">
    <property type="entry name" value="Gly-zipper_Omp"/>
    <property type="match status" value="1"/>
</dbReference>
<name>A0ABQ6J5I5_9GAMM</name>
<dbReference type="InterPro" id="IPR039567">
    <property type="entry name" value="Gly-zipper"/>
</dbReference>
<reference evidence="7" key="1">
    <citation type="journal article" date="2019" name="Int. J. Syst. Evol. Microbiol.">
        <title>The Global Catalogue of Microorganisms (GCM) 10K type strain sequencing project: providing services to taxonomists for standard genome sequencing and annotation.</title>
        <authorList>
            <consortium name="The Broad Institute Genomics Platform"/>
            <consortium name="The Broad Institute Genome Sequencing Center for Infectious Disease"/>
            <person name="Wu L."/>
            <person name="Ma J."/>
        </authorList>
    </citation>
    <scope>NUCLEOTIDE SEQUENCE [LARGE SCALE GENOMIC DNA]</scope>
    <source>
        <strain evidence="7">NBRC 102030</strain>
    </source>
</reference>
<dbReference type="Proteomes" id="UP001157046">
    <property type="component" value="Unassembled WGS sequence"/>
</dbReference>
<dbReference type="CDD" id="cd07185">
    <property type="entry name" value="OmpA_C-like"/>
    <property type="match status" value="1"/>
</dbReference>
<gene>
    <name evidence="6" type="primary">yiaD</name>
    <name evidence="6" type="ORF">GCM10025855_29310</name>
</gene>
<dbReference type="InterPro" id="IPR036737">
    <property type="entry name" value="OmpA-like_sf"/>
</dbReference>
<evidence type="ECO:0000256" key="4">
    <source>
        <dbReference type="PROSITE-ProRule" id="PRU00473"/>
    </source>
</evidence>
<keyword evidence="6" id="KW-0449">Lipoprotein</keyword>
<protein>
    <submittedName>
        <fullName evidence="6">OmpA family lipoprotein</fullName>
    </submittedName>
</protein>
<evidence type="ECO:0000256" key="2">
    <source>
        <dbReference type="ARBA" id="ARBA00023136"/>
    </source>
</evidence>
<keyword evidence="3" id="KW-0998">Cell outer membrane</keyword>
<dbReference type="PROSITE" id="PS51123">
    <property type="entry name" value="OMPA_2"/>
    <property type="match status" value="1"/>
</dbReference>
<evidence type="ECO:0000313" key="7">
    <source>
        <dbReference type="Proteomes" id="UP001157046"/>
    </source>
</evidence>
<dbReference type="PRINTS" id="PR01023">
    <property type="entry name" value="NAFLGMOTY"/>
</dbReference>
<sequence length="252" mass="26430">MEVIFLAFFEQDSQLSIIYRGFLMMKCFQATQFKPSLLAIVVMTTTLVASGCTTINPYSNEEQTAKATTGSLIGAVAGAAIGVASSSKSDRGKGALIGAASGAAVGGGIGYYMDVQETKLRQQLASTGVSVTRSGDNIILNMPNEVTFGVDQTELSDGAKRVLNSVALVAKEYSKTQLNILGYTDSSGSDSYNLRLSQVRASEVGNYLMSKGVASSRVRSQGMGEASPIASNANANGRAQNRRVEIVLIPTG</sequence>
<keyword evidence="7" id="KW-1185">Reference proteome</keyword>
<feature type="domain" description="OmpA-like" evidence="5">
    <location>
        <begin position="135"/>
        <end position="252"/>
    </location>
</feature>
<comment type="caution">
    <text evidence="6">The sequence shown here is derived from an EMBL/GenBank/DDBJ whole genome shotgun (WGS) entry which is preliminary data.</text>
</comment>
<proteinExistence type="predicted"/>
<dbReference type="InterPro" id="IPR006664">
    <property type="entry name" value="OMP_bac"/>
</dbReference>
<dbReference type="SUPFAM" id="SSF103088">
    <property type="entry name" value="OmpA-like"/>
    <property type="match status" value="1"/>
</dbReference>
<dbReference type="InterPro" id="IPR050330">
    <property type="entry name" value="Bact_OuterMem_StrucFunc"/>
</dbReference>
<evidence type="ECO:0000256" key="1">
    <source>
        <dbReference type="ARBA" id="ARBA00004442"/>
    </source>
</evidence>
<dbReference type="PANTHER" id="PTHR30329">
    <property type="entry name" value="STATOR ELEMENT OF FLAGELLAR MOTOR COMPLEX"/>
    <property type="match status" value="1"/>
</dbReference>
<dbReference type="Pfam" id="PF00691">
    <property type="entry name" value="OmpA"/>
    <property type="match status" value="1"/>
</dbReference>
<dbReference type="PRINTS" id="PR01021">
    <property type="entry name" value="OMPADOMAIN"/>
</dbReference>